<feature type="non-terminal residue" evidence="1">
    <location>
        <position position="1"/>
    </location>
</feature>
<reference evidence="1" key="1">
    <citation type="submission" date="2022-11" db="EMBL/GenBank/DDBJ databases">
        <title>Chromosome-level genome of Pogonophryne albipinna.</title>
        <authorList>
            <person name="Jo E."/>
        </authorList>
    </citation>
    <scope>NUCLEOTIDE SEQUENCE</scope>
    <source>
        <strain evidence="1">SGF0006</strain>
        <tissue evidence="1">Muscle</tissue>
    </source>
</reference>
<dbReference type="Proteomes" id="UP001219934">
    <property type="component" value="Unassembled WGS sequence"/>
</dbReference>
<name>A0AAD6AK25_9TELE</name>
<organism evidence="1 2">
    <name type="scientific">Pogonophryne albipinna</name>
    <dbReference type="NCBI Taxonomy" id="1090488"/>
    <lineage>
        <taxon>Eukaryota</taxon>
        <taxon>Metazoa</taxon>
        <taxon>Chordata</taxon>
        <taxon>Craniata</taxon>
        <taxon>Vertebrata</taxon>
        <taxon>Euteleostomi</taxon>
        <taxon>Actinopterygii</taxon>
        <taxon>Neopterygii</taxon>
        <taxon>Teleostei</taxon>
        <taxon>Neoteleostei</taxon>
        <taxon>Acanthomorphata</taxon>
        <taxon>Eupercaria</taxon>
        <taxon>Perciformes</taxon>
        <taxon>Notothenioidei</taxon>
        <taxon>Pogonophryne</taxon>
    </lineage>
</organism>
<dbReference type="AlphaFoldDB" id="A0AAD6AK25"/>
<dbReference type="EMBL" id="JAPTMU010000020">
    <property type="protein sequence ID" value="KAJ4926102.1"/>
    <property type="molecule type" value="Genomic_DNA"/>
</dbReference>
<gene>
    <name evidence="1" type="ORF">JOQ06_008285</name>
</gene>
<proteinExistence type="predicted"/>
<protein>
    <submittedName>
        <fullName evidence="1">Uncharacterized protein</fullName>
    </submittedName>
</protein>
<evidence type="ECO:0000313" key="1">
    <source>
        <dbReference type="EMBL" id="KAJ4926102.1"/>
    </source>
</evidence>
<evidence type="ECO:0000313" key="2">
    <source>
        <dbReference type="Proteomes" id="UP001219934"/>
    </source>
</evidence>
<keyword evidence="2" id="KW-1185">Reference proteome</keyword>
<accession>A0AAD6AK25</accession>
<comment type="caution">
    <text evidence="1">The sequence shown here is derived from an EMBL/GenBank/DDBJ whole genome shotgun (WGS) entry which is preliminary data.</text>
</comment>
<sequence length="105" mass="11595">HFRDGKPTLEYPDPIRALVCAAPKRHRPSPKKRMRCAGDVTALTETTQVNPRQDMSDNERGLIYVFGLKSKLCLCCGVGMAMSGERDMGMVLVQEEDTGRDVAGL</sequence>
<feature type="non-terminal residue" evidence="1">
    <location>
        <position position="105"/>
    </location>
</feature>